<comment type="caution">
    <text evidence="1">The sequence shown here is derived from an EMBL/GenBank/DDBJ whole genome shotgun (WGS) entry which is preliminary data.</text>
</comment>
<dbReference type="AlphaFoldDB" id="A0A9D4ZL65"/>
<accession>A0A9D4ZL65</accession>
<proteinExistence type="predicted"/>
<dbReference type="EMBL" id="JABFUD020000007">
    <property type="protein sequence ID" value="KAI5077872.1"/>
    <property type="molecule type" value="Genomic_DNA"/>
</dbReference>
<dbReference type="Pfam" id="PF04578">
    <property type="entry name" value="DUF594"/>
    <property type="match status" value="1"/>
</dbReference>
<reference evidence="1" key="1">
    <citation type="submission" date="2021-01" db="EMBL/GenBank/DDBJ databases">
        <title>Adiantum capillus-veneris genome.</title>
        <authorList>
            <person name="Fang Y."/>
            <person name="Liao Q."/>
        </authorList>
    </citation>
    <scope>NUCLEOTIDE SEQUENCE</scope>
    <source>
        <strain evidence="1">H3</strain>
        <tissue evidence="1">Leaf</tissue>
    </source>
</reference>
<organism evidence="1 2">
    <name type="scientific">Adiantum capillus-veneris</name>
    <name type="common">Maidenhair fern</name>
    <dbReference type="NCBI Taxonomy" id="13818"/>
    <lineage>
        <taxon>Eukaryota</taxon>
        <taxon>Viridiplantae</taxon>
        <taxon>Streptophyta</taxon>
        <taxon>Embryophyta</taxon>
        <taxon>Tracheophyta</taxon>
        <taxon>Polypodiopsida</taxon>
        <taxon>Polypodiidae</taxon>
        <taxon>Polypodiales</taxon>
        <taxon>Pteridineae</taxon>
        <taxon>Pteridaceae</taxon>
        <taxon>Vittarioideae</taxon>
        <taxon>Adiantum</taxon>
    </lineage>
</organism>
<sequence length="136" mass="14828">MPEDPDVAKVLYKSVKQELKSLYLKNSGKQSGHAAWCEGDADVEGASNVLHSARLAVSSMAGQDEIQKWKQLAKVWLDILIYIVNTAEDAYPHTEQMAKGGELLTHFWVLLGHLGPKHASAMDSSCAEPRQLGGPS</sequence>
<evidence type="ECO:0000313" key="1">
    <source>
        <dbReference type="EMBL" id="KAI5077872.1"/>
    </source>
</evidence>
<protein>
    <submittedName>
        <fullName evidence="1">Uncharacterized protein</fullName>
    </submittedName>
</protein>
<name>A0A9D4ZL65_ADICA</name>
<gene>
    <name evidence="1" type="ORF">GOP47_0007696</name>
</gene>
<keyword evidence="2" id="KW-1185">Reference proteome</keyword>
<dbReference type="InterPro" id="IPR007658">
    <property type="entry name" value="DUF594"/>
</dbReference>
<dbReference type="OrthoDB" id="1689146at2759"/>
<dbReference type="Proteomes" id="UP000886520">
    <property type="component" value="Chromosome 7"/>
</dbReference>
<evidence type="ECO:0000313" key="2">
    <source>
        <dbReference type="Proteomes" id="UP000886520"/>
    </source>
</evidence>